<dbReference type="InterPro" id="IPR004465">
    <property type="entry name" value="RNR_NrdI"/>
</dbReference>
<keyword evidence="2" id="KW-1185">Reference proteome</keyword>
<dbReference type="KEGG" id="arac:E0W69_004430"/>
<protein>
    <submittedName>
        <fullName evidence="1">Class Ib ribonucleoside-diphosphate reductase assembly flavoprotein NrdI</fullName>
    </submittedName>
</protein>
<dbReference type="RefSeq" id="WP_131328828.1">
    <property type="nucleotide sequence ID" value="NZ_CP044016.1"/>
</dbReference>
<gene>
    <name evidence="1" type="primary">nrdI</name>
    <name evidence="1" type="ORF">E0W69_004430</name>
</gene>
<dbReference type="PANTHER" id="PTHR37297:SF1">
    <property type="entry name" value="PROTEIN NRDI"/>
    <property type="match status" value="1"/>
</dbReference>
<dbReference type="PIRSF" id="PIRSF005087">
    <property type="entry name" value="NrdI"/>
    <property type="match status" value="1"/>
</dbReference>
<evidence type="ECO:0000313" key="2">
    <source>
        <dbReference type="Proteomes" id="UP000292424"/>
    </source>
</evidence>
<dbReference type="AlphaFoldDB" id="A0A5P2G8T9"/>
<evidence type="ECO:0000313" key="1">
    <source>
        <dbReference type="EMBL" id="QES87941.1"/>
    </source>
</evidence>
<dbReference type="PANTHER" id="PTHR37297">
    <property type="entry name" value="PROTEIN NRDI"/>
    <property type="match status" value="1"/>
</dbReference>
<name>A0A5P2G8T9_9BACT</name>
<dbReference type="GO" id="GO:0010181">
    <property type="term" value="F:FMN binding"/>
    <property type="evidence" value="ECO:0007669"/>
    <property type="project" value="InterPro"/>
</dbReference>
<organism evidence="1 2">
    <name type="scientific">Rhizosphaericola mali</name>
    <dbReference type="NCBI Taxonomy" id="2545455"/>
    <lineage>
        <taxon>Bacteria</taxon>
        <taxon>Pseudomonadati</taxon>
        <taxon>Bacteroidota</taxon>
        <taxon>Chitinophagia</taxon>
        <taxon>Chitinophagales</taxon>
        <taxon>Chitinophagaceae</taxon>
        <taxon>Rhizosphaericola</taxon>
    </lineage>
</organism>
<accession>A0A5P2G8T9</accession>
<sequence length="123" mass="13908">MIIYFDSLTGNTKRFVEKVKKERPDWTIQKISSNLQINQKGHLITYTIGIGNIPISTTQFVKKNKDFLLSVSSTGNRNWGDNFGLAADKLSKHYNLPIAFKLELSGTNADVKSYIEILEKLGE</sequence>
<dbReference type="EMBL" id="CP044016">
    <property type="protein sequence ID" value="QES87941.1"/>
    <property type="molecule type" value="Genomic_DNA"/>
</dbReference>
<proteinExistence type="predicted"/>
<reference evidence="1 2" key="1">
    <citation type="submission" date="2019-09" db="EMBL/GenBank/DDBJ databases">
        <title>Complete genome sequence of Arachidicoccus sp. B3-10 isolated from apple orchard soil.</title>
        <authorList>
            <person name="Kim H.S."/>
            <person name="Han K.-I."/>
            <person name="Suh M.K."/>
            <person name="Lee K.C."/>
            <person name="Eom M.K."/>
            <person name="Kim J.-S."/>
            <person name="Kang S.W."/>
            <person name="Sin Y."/>
            <person name="Lee J.-S."/>
        </authorList>
    </citation>
    <scope>NUCLEOTIDE SEQUENCE [LARGE SCALE GENOMIC DNA]</scope>
    <source>
        <strain evidence="1 2">B3-10</strain>
    </source>
</reference>
<dbReference type="InterPro" id="IPR029039">
    <property type="entry name" value="Flavoprotein-like_sf"/>
</dbReference>
<dbReference type="Proteomes" id="UP000292424">
    <property type="component" value="Chromosome"/>
</dbReference>
<dbReference type="Pfam" id="PF07972">
    <property type="entry name" value="Flavodoxin_NdrI"/>
    <property type="match status" value="1"/>
</dbReference>
<dbReference type="SUPFAM" id="SSF52218">
    <property type="entry name" value="Flavoproteins"/>
    <property type="match status" value="1"/>
</dbReference>
<dbReference type="NCBIfam" id="TIGR00333">
    <property type="entry name" value="nrdI"/>
    <property type="match status" value="1"/>
</dbReference>
<dbReference type="OrthoDB" id="350535at2"/>
<dbReference type="Gene3D" id="3.40.50.360">
    <property type="match status" value="1"/>
</dbReference>